<accession>D5BW54</accession>
<dbReference type="Pfam" id="PF02391">
    <property type="entry name" value="MoaE"/>
    <property type="match status" value="1"/>
</dbReference>
<dbReference type="EMBL" id="CP001798">
    <property type="protein sequence ID" value="ADE13704.1"/>
    <property type="molecule type" value="Genomic_DNA"/>
</dbReference>
<keyword evidence="5" id="KW-0501">Molybdenum cofactor biosynthesis</keyword>
<evidence type="ECO:0000256" key="4">
    <source>
        <dbReference type="ARBA" id="ARBA00013858"/>
    </source>
</evidence>
<comment type="pathway">
    <text evidence="1">Cofactor biosynthesis; molybdopterin biosynthesis.</text>
</comment>
<evidence type="ECO:0000256" key="9">
    <source>
        <dbReference type="ARBA" id="ARBA00030781"/>
    </source>
</evidence>
<sequence length="145" mass="16677">MTVHIINAPFDPWQEVANYQQAYLKRAGRFGATACFIGTMRDFNEGENVQAMELEHYPGMTEKYLGKLTEEARRQWPILDSLIIHRYGHLQPNEPIVLVVVWSAHRAAAFKACYYLVEELKANAPFWKKETLATGTRWVESNTSS</sequence>
<dbReference type="Proteomes" id="UP000001844">
    <property type="component" value="Chromosome"/>
</dbReference>
<reference evidence="13" key="1">
    <citation type="submission" date="2010-04" db="EMBL/GenBank/DDBJ databases">
        <title>Complete genome sequence of Nitrosococcus halophilus Nc4, a salt-adapted, aerobic obligate ammonia-oxidizing sulfur purple bacterium.</title>
        <authorList>
            <consortium name="US DOE Joint Genome Institute"/>
            <person name="Campbell M.A."/>
            <person name="Malfatti S.A."/>
            <person name="Chain P.S.G."/>
            <person name="Heidelberg J.F."/>
            <person name="Ward B.B."/>
            <person name="Klotz M.G."/>
        </authorList>
    </citation>
    <scope>NUCLEOTIDE SEQUENCE [LARGE SCALE GENOMIC DNA]</scope>
    <source>
        <strain evidence="13">Nc4</strain>
    </source>
</reference>
<dbReference type="Gene3D" id="3.90.1170.40">
    <property type="entry name" value="Molybdopterin biosynthesis MoaE subunit"/>
    <property type="match status" value="1"/>
</dbReference>
<proteinExistence type="inferred from homology"/>
<evidence type="ECO:0000256" key="1">
    <source>
        <dbReference type="ARBA" id="ARBA00005046"/>
    </source>
</evidence>
<dbReference type="PANTHER" id="PTHR23404">
    <property type="entry name" value="MOLYBDOPTERIN SYNTHASE RELATED"/>
    <property type="match status" value="1"/>
</dbReference>
<dbReference type="CDD" id="cd00756">
    <property type="entry name" value="MoaE"/>
    <property type="match status" value="1"/>
</dbReference>
<name>D5BW54_NITHN</name>
<dbReference type="GO" id="GO:0006777">
    <property type="term" value="P:Mo-molybdopterin cofactor biosynthetic process"/>
    <property type="evidence" value="ECO:0007669"/>
    <property type="project" value="UniProtKB-KW"/>
</dbReference>
<evidence type="ECO:0000256" key="10">
    <source>
        <dbReference type="ARBA" id="ARBA00032474"/>
    </source>
</evidence>
<evidence type="ECO:0000313" key="12">
    <source>
        <dbReference type="EMBL" id="ADE13704.1"/>
    </source>
</evidence>
<evidence type="ECO:0000256" key="3">
    <source>
        <dbReference type="ARBA" id="ARBA00011950"/>
    </source>
</evidence>
<comment type="similarity">
    <text evidence="2">Belongs to the MoaE family.</text>
</comment>
<evidence type="ECO:0000256" key="5">
    <source>
        <dbReference type="ARBA" id="ARBA00023150"/>
    </source>
</evidence>
<gene>
    <name evidence="12" type="ordered locus">Nhal_0520</name>
</gene>
<dbReference type="AlphaFoldDB" id="D5BW54"/>
<dbReference type="GO" id="GO:0030366">
    <property type="term" value="F:molybdopterin synthase activity"/>
    <property type="evidence" value="ECO:0007669"/>
    <property type="project" value="UniProtKB-EC"/>
</dbReference>
<dbReference type="InterPro" id="IPR036563">
    <property type="entry name" value="MoaE_sf"/>
</dbReference>
<keyword evidence="13" id="KW-1185">Reference proteome</keyword>
<comment type="subunit">
    <text evidence="6">Heterotetramer of 2 MoaD subunits and 2 MoaE subunits. Also stable as homodimer. The enzyme changes between these two forms during catalysis.</text>
</comment>
<evidence type="ECO:0000256" key="6">
    <source>
        <dbReference type="ARBA" id="ARBA00026066"/>
    </source>
</evidence>
<dbReference type="HOGENOM" id="CLU_089568_2_1_6"/>
<evidence type="ECO:0000256" key="2">
    <source>
        <dbReference type="ARBA" id="ARBA00005426"/>
    </source>
</evidence>
<evidence type="ECO:0000256" key="7">
    <source>
        <dbReference type="ARBA" id="ARBA00029745"/>
    </source>
</evidence>
<organism evidence="12 13">
    <name type="scientific">Nitrosococcus halophilus (strain Nc4)</name>
    <dbReference type="NCBI Taxonomy" id="472759"/>
    <lineage>
        <taxon>Bacteria</taxon>
        <taxon>Pseudomonadati</taxon>
        <taxon>Pseudomonadota</taxon>
        <taxon>Gammaproteobacteria</taxon>
        <taxon>Chromatiales</taxon>
        <taxon>Chromatiaceae</taxon>
        <taxon>Nitrosococcus</taxon>
    </lineage>
</organism>
<dbReference type="InterPro" id="IPR003448">
    <property type="entry name" value="Mopterin_biosynth_MoaE"/>
</dbReference>
<dbReference type="UniPathway" id="UPA00344"/>
<dbReference type="OrthoDB" id="9803224at2"/>
<dbReference type="SUPFAM" id="SSF54690">
    <property type="entry name" value="Molybdopterin synthase subunit MoaE"/>
    <property type="match status" value="1"/>
</dbReference>
<dbReference type="RefSeq" id="WP_013031599.1">
    <property type="nucleotide sequence ID" value="NC_013960.1"/>
</dbReference>
<evidence type="ECO:0000256" key="11">
    <source>
        <dbReference type="ARBA" id="ARBA00049878"/>
    </source>
</evidence>
<comment type="catalytic activity">
    <reaction evidence="11">
        <text>2 [molybdopterin-synthase sulfur-carrier protein]-C-terminal-Gly-aminoethanethioate + cyclic pyranopterin phosphate + H2O = molybdopterin + 2 [molybdopterin-synthase sulfur-carrier protein]-C-terminal Gly-Gly + 2 H(+)</text>
        <dbReference type="Rhea" id="RHEA:26333"/>
        <dbReference type="Rhea" id="RHEA-COMP:12202"/>
        <dbReference type="Rhea" id="RHEA-COMP:19907"/>
        <dbReference type="ChEBI" id="CHEBI:15377"/>
        <dbReference type="ChEBI" id="CHEBI:15378"/>
        <dbReference type="ChEBI" id="CHEBI:58698"/>
        <dbReference type="ChEBI" id="CHEBI:59648"/>
        <dbReference type="ChEBI" id="CHEBI:90778"/>
        <dbReference type="ChEBI" id="CHEBI:232372"/>
        <dbReference type="EC" id="2.8.1.12"/>
    </reaction>
</comment>
<dbReference type="EC" id="2.8.1.12" evidence="3"/>
<dbReference type="eggNOG" id="COG0314">
    <property type="taxonomic scope" value="Bacteria"/>
</dbReference>
<dbReference type="KEGG" id="nhl:Nhal_0520"/>
<evidence type="ECO:0000313" key="13">
    <source>
        <dbReference type="Proteomes" id="UP000001844"/>
    </source>
</evidence>
<protein>
    <recommendedName>
        <fullName evidence="4">Molybdopterin synthase catalytic subunit</fullName>
        <ecNumber evidence="3">2.8.1.12</ecNumber>
    </recommendedName>
    <alternativeName>
        <fullName evidence="9">MPT synthase subunit 2</fullName>
    </alternativeName>
    <alternativeName>
        <fullName evidence="7">Molybdenum cofactor biosynthesis protein E</fullName>
    </alternativeName>
    <alternativeName>
        <fullName evidence="8">Molybdopterin-converting factor large subunit</fullName>
    </alternativeName>
    <alternativeName>
        <fullName evidence="10">Molybdopterin-converting factor subunit 2</fullName>
    </alternativeName>
</protein>
<dbReference type="STRING" id="472759.Nhal_0520"/>
<evidence type="ECO:0000256" key="8">
    <source>
        <dbReference type="ARBA" id="ARBA00030407"/>
    </source>
</evidence>